<sequence length="29" mass="3164">MVAECQLNEGGSGYFAAYVLNLLRGFNLL</sequence>
<name>A0A3B0YXB7_9ZZZZ</name>
<proteinExistence type="predicted"/>
<gene>
    <name evidence="1" type="ORF">MNBD_GAMMA17-955</name>
</gene>
<dbReference type="EMBL" id="UOFQ01000028">
    <property type="protein sequence ID" value="VAW85685.1"/>
    <property type="molecule type" value="Genomic_DNA"/>
</dbReference>
<protein>
    <submittedName>
        <fullName evidence="1">Uncharacterized protein</fullName>
    </submittedName>
</protein>
<dbReference type="AlphaFoldDB" id="A0A3B0YXB7"/>
<reference evidence="1" key="1">
    <citation type="submission" date="2018-06" db="EMBL/GenBank/DDBJ databases">
        <authorList>
            <person name="Zhirakovskaya E."/>
        </authorList>
    </citation>
    <scope>NUCLEOTIDE SEQUENCE</scope>
</reference>
<organism evidence="1">
    <name type="scientific">hydrothermal vent metagenome</name>
    <dbReference type="NCBI Taxonomy" id="652676"/>
    <lineage>
        <taxon>unclassified sequences</taxon>
        <taxon>metagenomes</taxon>
        <taxon>ecological metagenomes</taxon>
    </lineage>
</organism>
<accession>A0A3B0YXB7</accession>
<evidence type="ECO:0000313" key="1">
    <source>
        <dbReference type="EMBL" id="VAW85685.1"/>
    </source>
</evidence>